<dbReference type="Pfam" id="PF08310">
    <property type="entry name" value="LGFP"/>
    <property type="match status" value="3"/>
</dbReference>
<evidence type="ECO:0000313" key="3">
    <source>
        <dbReference type="Proteomes" id="UP000061839"/>
    </source>
</evidence>
<keyword evidence="1" id="KW-0732">Signal</keyword>
<evidence type="ECO:0008006" key="4">
    <source>
        <dbReference type="Google" id="ProtNLM"/>
    </source>
</evidence>
<dbReference type="Proteomes" id="UP000061839">
    <property type="component" value="Chromosome"/>
</dbReference>
<dbReference type="AlphaFoldDB" id="A0A0D4C2I1"/>
<evidence type="ECO:0000313" key="2">
    <source>
        <dbReference type="EMBL" id="AJT42813.1"/>
    </source>
</evidence>
<keyword evidence="3" id="KW-1185">Reference proteome</keyword>
<evidence type="ECO:0000256" key="1">
    <source>
        <dbReference type="SAM" id="SignalP"/>
    </source>
</evidence>
<dbReference type="STRING" id="1618207.UM93_02430"/>
<dbReference type="Gene3D" id="3.90.1720.10">
    <property type="entry name" value="endopeptidase domain like (from Nostoc punctiforme)"/>
    <property type="match status" value="1"/>
</dbReference>
<reference evidence="2 3" key="1">
    <citation type="journal article" date="2015" name="Genome Announc.">
        <title>Complete Genome Sequencing of Protease-Producing Novel Arthrobacter sp. Strain IHBB 11108 Using PacBio Single-Molecule Real-Time Sequencing Technology.</title>
        <authorList>
            <person name="Kiran S."/>
            <person name="Swarnkar M.K."/>
            <person name="Pal M."/>
            <person name="Thakur R."/>
            <person name="Tewari R."/>
            <person name="Singh A.K."/>
            <person name="Gulati A."/>
        </authorList>
    </citation>
    <scope>NUCLEOTIDE SEQUENCE [LARGE SCALE GENOMIC DNA]</scope>
    <source>
        <strain evidence="2 3">IHBB 11108</strain>
    </source>
</reference>
<proteinExistence type="predicted"/>
<organism evidence="2 3">
    <name type="scientific">Psychromicrobium lacuslunae</name>
    <dbReference type="NCBI Taxonomy" id="1618207"/>
    <lineage>
        <taxon>Bacteria</taxon>
        <taxon>Bacillati</taxon>
        <taxon>Actinomycetota</taxon>
        <taxon>Actinomycetes</taxon>
        <taxon>Micrococcales</taxon>
        <taxon>Micrococcaceae</taxon>
        <taxon>Psychromicrobium</taxon>
    </lineage>
</organism>
<feature type="chain" id="PRO_5002274107" description="NlpC/P60 domain-containing protein" evidence="1">
    <location>
        <begin position="27"/>
        <end position="344"/>
    </location>
</feature>
<dbReference type="KEGG" id="ari:UM93_02430"/>
<accession>A0A0D4C2I1</accession>
<name>A0A0D4C2I1_9MICC</name>
<dbReference type="InterPro" id="IPR013207">
    <property type="entry name" value="LGFP"/>
</dbReference>
<dbReference type="EMBL" id="CP011005">
    <property type="protein sequence ID" value="AJT42813.1"/>
    <property type="molecule type" value="Genomic_DNA"/>
</dbReference>
<protein>
    <recommendedName>
        <fullName evidence="4">NlpC/P60 domain-containing protein</fullName>
    </recommendedName>
</protein>
<gene>
    <name evidence="2" type="ORF">UM93_02430</name>
</gene>
<dbReference type="PATRIC" id="fig|1618207.4.peg.497"/>
<feature type="signal peptide" evidence="1">
    <location>
        <begin position="1"/>
        <end position="26"/>
    </location>
</feature>
<sequence>MSVLLIVGLIVGAFSAITVTAPTAQASDANGPIGRGEVIDRAYQRLREAPRYNQQGDSNGYRNDCSGFISMAWHLTPNGRSNPTTFSFDPIDGGSRFLGITHSIAAAELQPGDALVRDYGGTEHIALFLRWADAGHTRPVVLEHGGGNSGVEPPEQSNWGSLNGYHPIRYNRLDVKIPYGAIADKWHAAGGANSPVGNPVNDEFDSKNGGRFRDFQRGMIIWHPNVAFMVYGAIFDTYRKSGSEAKWGFPIIDEGNAQKVAEGAGAGTVGRFQKFEGALFLWSEKTGVQIVRGEIRKYFEANGMEVKLGYPASDEIAENGGFKQEFQNGTIHWTPTAGASWQAR</sequence>
<dbReference type="HOGENOM" id="CLU_828794_0_0_11"/>